<feature type="domain" description="Calcineurin-like phosphoesterase" evidence="6">
    <location>
        <begin position="14"/>
        <end position="212"/>
    </location>
</feature>
<keyword evidence="5" id="KW-0464">Manganese</keyword>
<dbReference type="CDD" id="cd07398">
    <property type="entry name" value="MPP_YbbF-LpxH"/>
    <property type="match status" value="1"/>
</dbReference>
<dbReference type="EC" id="3.6.1.54" evidence="7"/>
<dbReference type="Pfam" id="PF00149">
    <property type="entry name" value="Metallophos"/>
    <property type="match status" value="1"/>
</dbReference>
<dbReference type="Gene3D" id="3.60.21.10">
    <property type="match status" value="1"/>
</dbReference>
<dbReference type="RefSeq" id="WP_302884114.1">
    <property type="nucleotide sequence ID" value="NZ_JAUMIT010000003.1"/>
</dbReference>
<organism evidence="7 8">
    <name type="scientific">Wenyingzhuangia gilva</name>
    <dbReference type="NCBI Taxonomy" id="3057677"/>
    <lineage>
        <taxon>Bacteria</taxon>
        <taxon>Pseudomonadati</taxon>
        <taxon>Bacteroidota</taxon>
        <taxon>Flavobacteriia</taxon>
        <taxon>Flavobacteriales</taxon>
        <taxon>Flavobacteriaceae</taxon>
        <taxon>Wenyingzhuangia</taxon>
    </lineage>
</organism>
<dbReference type="EMBL" id="JAUMIT010000003">
    <property type="protein sequence ID" value="MDO3694861.1"/>
    <property type="molecule type" value="Genomic_DNA"/>
</dbReference>
<protein>
    <submittedName>
        <fullName evidence="7">UDP-2,3-diacylglucosamine diphosphatase</fullName>
        <ecNumber evidence="7">3.6.1.54</ecNumber>
    </submittedName>
</protein>
<dbReference type="Proteomes" id="UP001168642">
    <property type="component" value="Unassembled WGS sequence"/>
</dbReference>
<comment type="caution">
    <text evidence="7">The sequence shown here is derived from an EMBL/GenBank/DDBJ whole genome shotgun (WGS) entry which is preliminary data.</text>
</comment>
<keyword evidence="8" id="KW-1185">Reference proteome</keyword>
<evidence type="ECO:0000256" key="3">
    <source>
        <dbReference type="ARBA" id="ARBA00022723"/>
    </source>
</evidence>
<keyword evidence="3" id="KW-0479">Metal-binding</keyword>
<dbReference type="GO" id="GO:0016787">
    <property type="term" value="F:hydrolase activity"/>
    <property type="evidence" value="ECO:0007669"/>
    <property type="project" value="UniProtKB-KW"/>
</dbReference>
<evidence type="ECO:0000256" key="5">
    <source>
        <dbReference type="ARBA" id="ARBA00023211"/>
    </source>
</evidence>
<keyword evidence="7" id="KW-0378">Hydrolase</keyword>
<name>A0ABT8VSB5_9FLAO</name>
<evidence type="ECO:0000259" key="6">
    <source>
        <dbReference type="Pfam" id="PF00149"/>
    </source>
</evidence>
<evidence type="ECO:0000256" key="2">
    <source>
        <dbReference type="ARBA" id="ARBA00022519"/>
    </source>
</evidence>
<reference evidence="7" key="1">
    <citation type="submission" date="2023-07" db="EMBL/GenBank/DDBJ databases">
        <title>Wenyingzhuangia sp. chi5 genome sequencing and assembly.</title>
        <authorList>
            <person name="Park S."/>
        </authorList>
    </citation>
    <scope>NUCLEOTIDE SEQUENCE</scope>
    <source>
        <strain evidence="7">Chi5</strain>
    </source>
</reference>
<dbReference type="SUPFAM" id="SSF56300">
    <property type="entry name" value="Metallo-dependent phosphatases"/>
    <property type="match status" value="1"/>
</dbReference>
<accession>A0ABT8VSB5</accession>
<evidence type="ECO:0000313" key="8">
    <source>
        <dbReference type="Proteomes" id="UP001168642"/>
    </source>
</evidence>
<proteinExistence type="predicted"/>
<keyword evidence="1" id="KW-1003">Cell membrane</keyword>
<dbReference type="PANTHER" id="PTHR34990">
    <property type="entry name" value="UDP-2,3-DIACYLGLUCOSAMINE HYDROLASE-RELATED"/>
    <property type="match status" value="1"/>
</dbReference>
<evidence type="ECO:0000256" key="1">
    <source>
        <dbReference type="ARBA" id="ARBA00022475"/>
    </source>
</evidence>
<dbReference type="PANTHER" id="PTHR34990:SF2">
    <property type="entry name" value="BLL8164 PROTEIN"/>
    <property type="match status" value="1"/>
</dbReference>
<dbReference type="InterPro" id="IPR043461">
    <property type="entry name" value="LpxH-like"/>
</dbReference>
<evidence type="ECO:0000256" key="4">
    <source>
        <dbReference type="ARBA" id="ARBA00023136"/>
    </source>
</evidence>
<keyword evidence="2" id="KW-0997">Cell inner membrane</keyword>
<dbReference type="InterPro" id="IPR004843">
    <property type="entry name" value="Calcineurin-like_PHP"/>
</dbReference>
<dbReference type="InterPro" id="IPR029052">
    <property type="entry name" value="Metallo-depent_PP-like"/>
</dbReference>
<gene>
    <name evidence="7" type="ORF">QVZ41_08395</name>
</gene>
<keyword evidence="4" id="KW-0472">Membrane</keyword>
<evidence type="ECO:0000313" key="7">
    <source>
        <dbReference type="EMBL" id="MDO3694861.1"/>
    </source>
</evidence>
<sequence>MPTTKKKHKRKVDVVVVSDIHLGTYGSRAKELLNYLKTIEPKILILNGDIIDIWQFKKSYFPKPHMKVIKYITSLVTKGTEVYYITGNHDEMLRKFVGFQIGNFQLVNKLVLELDGKKAWFFHGDVFDVTMQHSKWLAKLGGVGYDLLIMINTLVNWISEKILGRGRISFSKKIKNSVKSAVKHINNFEDTAADIAFLNEYDYVICGHIHQPQHRTIVNDKNQSVEYLNSGDWIENLTALEYHKKKWKIYHYQEDEIAQKLNPTDHDHENDLGKADLKNKDLFQQLMQEMNVIDKKLQP</sequence>